<reference evidence="12 13" key="1">
    <citation type="submission" date="2019-06" db="EMBL/GenBank/DDBJ databases">
        <title>Draft genome of Aliikangiella marina GYP-15.</title>
        <authorList>
            <person name="Wang G."/>
        </authorList>
    </citation>
    <scope>NUCLEOTIDE SEQUENCE [LARGE SCALE GENOMIC DNA]</scope>
    <source>
        <strain evidence="12 13">GYP-15</strain>
    </source>
</reference>
<keyword evidence="7" id="KW-0653">Protein transport</keyword>
<dbReference type="InterPro" id="IPR003849">
    <property type="entry name" value="Preprotein_translocase_YajC"/>
</dbReference>
<dbReference type="AlphaFoldDB" id="A0A545TI24"/>
<name>A0A545TI24_9GAMM</name>
<comment type="similarity">
    <text evidence="2">Belongs to the YajC family.</text>
</comment>
<evidence type="ECO:0000256" key="4">
    <source>
        <dbReference type="ARBA" id="ARBA00022448"/>
    </source>
</evidence>
<dbReference type="PANTHER" id="PTHR33909">
    <property type="entry name" value="SEC TRANSLOCON ACCESSORY COMPLEX SUBUNIT YAJC"/>
    <property type="match status" value="1"/>
</dbReference>
<evidence type="ECO:0000256" key="7">
    <source>
        <dbReference type="ARBA" id="ARBA00022927"/>
    </source>
</evidence>
<evidence type="ECO:0000256" key="5">
    <source>
        <dbReference type="ARBA" id="ARBA00022475"/>
    </source>
</evidence>
<feature type="transmembrane region" description="Helical" evidence="11">
    <location>
        <begin position="20"/>
        <end position="38"/>
    </location>
</feature>
<evidence type="ECO:0000313" key="13">
    <source>
        <dbReference type="Proteomes" id="UP000317839"/>
    </source>
</evidence>
<keyword evidence="9" id="KW-0811">Translocation</keyword>
<dbReference type="Pfam" id="PF02699">
    <property type="entry name" value="YajC"/>
    <property type="match status" value="1"/>
</dbReference>
<evidence type="ECO:0000313" key="12">
    <source>
        <dbReference type="EMBL" id="TQV76836.1"/>
    </source>
</evidence>
<protein>
    <recommendedName>
        <fullName evidence="3">Sec translocon accessory complex subunit YajC</fullName>
    </recommendedName>
</protein>
<evidence type="ECO:0000256" key="6">
    <source>
        <dbReference type="ARBA" id="ARBA00022692"/>
    </source>
</evidence>
<comment type="caution">
    <text evidence="12">The sequence shown here is derived from an EMBL/GenBank/DDBJ whole genome shotgun (WGS) entry which is preliminary data.</text>
</comment>
<keyword evidence="5" id="KW-1003">Cell membrane</keyword>
<dbReference type="SMART" id="SM01323">
    <property type="entry name" value="YajC"/>
    <property type="match status" value="1"/>
</dbReference>
<evidence type="ECO:0000256" key="1">
    <source>
        <dbReference type="ARBA" id="ARBA00004162"/>
    </source>
</evidence>
<gene>
    <name evidence="12" type="primary">yajC</name>
    <name evidence="12" type="ORF">FLL45_02450</name>
</gene>
<dbReference type="Proteomes" id="UP000317839">
    <property type="component" value="Unassembled WGS sequence"/>
</dbReference>
<sequence>MFISNAMAAPAGGAAAGSGMSTLIMMVLFGVVFYFLLIRPQSKRAKEHKSMIESIQKGDEVVTSGGILGKVNKITDNFIVLTVANNVDMKFQKHSITATLPKGTIKAVNE</sequence>
<dbReference type="NCBIfam" id="TIGR00739">
    <property type="entry name" value="yajC"/>
    <property type="match status" value="1"/>
</dbReference>
<keyword evidence="4" id="KW-0813">Transport</keyword>
<evidence type="ECO:0000256" key="8">
    <source>
        <dbReference type="ARBA" id="ARBA00022989"/>
    </source>
</evidence>
<organism evidence="12 13">
    <name type="scientific">Aliikangiella marina</name>
    <dbReference type="NCBI Taxonomy" id="1712262"/>
    <lineage>
        <taxon>Bacteria</taxon>
        <taxon>Pseudomonadati</taxon>
        <taxon>Pseudomonadota</taxon>
        <taxon>Gammaproteobacteria</taxon>
        <taxon>Oceanospirillales</taxon>
        <taxon>Pleioneaceae</taxon>
        <taxon>Aliikangiella</taxon>
    </lineage>
</organism>
<keyword evidence="6 11" id="KW-0812">Transmembrane</keyword>
<keyword evidence="13" id="KW-1185">Reference proteome</keyword>
<dbReference type="PRINTS" id="PR01853">
    <property type="entry name" value="YAJCTRNLCASE"/>
</dbReference>
<dbReference type="GO" id="GO:0015031">
    <property type="term" value="P:protein transport"/>
    <property type="evidence" value="ECO:0007669"/>
    <property type="project" value="UniProtKB-KW"/>
</dbReference>
<evidence type="ECO:0000256" key="3">
    <source>
        <dbReference type="ARBA" id="ARBA00014962"/>
    </source>
</evidence>
<comment type="subcellular location">
    <subcellularLocation>
        <location evidence="1">Cell membrane</location>
        <topology evidence="1">Single-pass membrane protein</topology>
    </subcellularLocation>
</comment>
<accession>A0A545TI24</accession>
<dbReference type="OrthoDB" id="9811406at2"/>
<dbReference type="EMBL" id="VIKR01000001">
    <property type="protein sequence ID" value="TQV76836.1"/>
    <property type="molecule type" value="Genomic_DNA"/>
</dbReference>
<dbReference type="PANTHER" id="PTHR33909:SF1">
    <property type="entry name" value="SEC TRANSLOCON ACCESSORY COMPLEX SUBUNIT YAJC"/>
    <property type="match status" value="1"/>
</dbReference>
<dbReference type="GO" id="GO:0005886">
    <property type="term" value="C:plasma membrane"/>
    <property type="evidence" value="ECO:0007669"/>
    <property type="project" value="UniProtKB-SubCell"/>
</dbReference>
<keyword evidence="10 11" id="KW-0472">Membrane</keyword>
<evidence type="ECO:0000256" key="11">
    <source>
        <dbReference type="SAM" id="Phobius"/>
    </source>
</evidence>
<proteinExistence type="inferred from homology"/>
<evidence type="ECO:0000256" key="9">
    <source>
        <dbReference type="ARBA" id="ARBA00023010"/>
    </source>
</evidence>
<evidence type="ECO:0000256" key="2">
    <source>
        <dbReference type="ARBA" id="ARBA00006742"/>
    </source>
</evidence>
<keyword evidence="8 11" id="KW-1133">Transmembrane helix</keyword>
<dbReference type="RefSeq" id="WP_142888196.1">
    <property type="nucleotide sequence ID" value="NZ_VIKR01000001.1"/>
</dbReference>
<evidence type="ECO:0000256" key="10">
    <source>
        <dbReference type="ARBA" id="ARBA00023136"/>
    </source>
</evidence>